<proteinExistence type="inferred from homology"/>
<evidence type="ECO:0000256" key="1">
    <source>
        <dbReference type="ARBA" id="ARBA00010139"/>
    </source>
</evidence>
<gene>
    <name evidence="2" type="ORF">PG994_013692</name>
</gene>
<evidence type="ECO:0000313" key="2">
    <source>
        <dbReference type="EMBL" id="KAK8043209.1"/>
    </source>
</evidence>
<dbReference type="GeneID" id="92098164"/>
<dbReference type="RefSeq" id="XP_066710062.1">
    <property type="nucleotide sequence ID" value="XM_066865101.1"/>
</dbReference>
<accession>A0ABR1T9D2</accession>
<comment type="similarity">
    <text evidence="1">Belongs to the FAD-binding monooxygenase family.</text>
</comment>
<reference evidence="2 3" key="1">
    <citation type="submission" date="2023-01" db="EMBL/GenBank/DDBJ databases">
        <title>Analysis of 21 Apiospora genomes using comparative genomics revels a genus with tremendous synthesis potential of carbohydrate active enzymes and secondary metabolites.</title>
        <authorList>
            <person name="Sorensen T."/>
        </authorList>
    </citation>
    <scope>NUCLEOTIDE SEQUENCE [LARGE SCALE GENOMIC DNA]</scope>
    <source>
        <strain evidence="2 3">CBS 135458</strain>
    </source>
</reference>
<comment type="caution">
    <text evidence="2">The sequence shown here is derived from an EMBL/GenBank/DDBJ whole genome shotgun (WGS) entry which is preliminary data.</text>
</comment>
<dbReference type="PANTHER" id="PTHR42877">
    <property type="entry name" value="L-ORNITHINE N(5)-MONOOXYGENASE-RELATED"/>
    <property type="match status" value="1"/>
</dbReference>
<dbReference type="GO" id="GO:0004497">
    <property type="term" value="F:monooxygenase activity"/>
    <property type="evidence" value="ECO:0007669"/>
    <property type="project" value="UniProtKB-KW"/>
</dbReference>
<keyword evidence="3" id="KW-1185">Reference proteome</keyword>
<protein>
    <submittedName>
        <fullName evidence="2">4-hydroxyacetophenone monooxygenase</fullName>
    </submittedName>
</protein>
<name>A0ABR1T9D2_9PEZI</name>
<evidence type="ECO:0000313" key="3">
    <source>
        <dbReference type="Proteomes" id="UP001480595"/>
    </source>
</evidence>
<dbReference type="InterPro" id="IPR036188">
    <property type="entry name" value="FAD/NAD-bd_sf"/>
</dbReference>
<dbReference type="Gene3D" id="3.50.50.60">
    <property type="entry name" value="FAD/NAD(P)-binding domain"/>
    <property type="match status" value="2"/>
</dbReference>
<keyword evidence="2" id="KW-0503">Monooxygenase</keyword>
<dbReference type="Proteomes" id="UP001480595">
    <property type="component" value="Unassembled WGS sequence"/>
</dbReference>
<dbReference type="Pfam" id="PF13450">
    <property type="entry name" value="NAD_binding_8"/>
    <property type="match status" value="1"/>
</dbReference>
<dbReference type="EMBL" id="JAQQWL010000013">
    <property type="protein sequence ID" value="KAK8043209.1"/>
    <property type="molecule type" value="Genomic_DNA"/>
</dbReference>
<keyword evidence="2" id="KW-0560">Oxidoreductase</keyword>
<dbReference type="PANTHER" id="PTHR42877:SF6">
    <property type="entry name" value="MONOOXYGENASE, PUTATIVE (AFU_ORTHOLOGUE AFUA_3G15050)-RELATED"/>
    <property type="match status" value="1"/>
</dbReference>
<sequence>MKAEESNHEVQGSDSSHAAAGIATQAASLVNGNGSKYPKSQHQTDRFRHLELEQRYIDELKKLRVVVVGAGLSGVIAGTLLPAKVPNIVLTIFEKNADVGPGMRTSIPVSRCDIPAHVYQTSFEPNTQWSEEFAQGAEIREYWQKLAQKYGVYDRLKLSHNVTGLDWDATDSVRKIAVVDLQTAKQKLPDYPGLHDFEGLLRHTSNWDPSFDPTGKRVAVIGNGASGIQVVSHLHKKIAHLDHYARNPTWISTSFACNETSLEPKPYPEELRRRFAADPAAYTAWRKNFEDKY</sequence>
<dbReference type="InterPro" id="IPR051209">
    <property type="entry name" value="FAD-bind_Monooxygenase_sf"/>
</dbReference>
<dbReference type="SUPFAM" id="SSF51905">
    <property type="entry name" value="FAD/NAD(P)-binding domain"/>
    <property type="match status" value="1"/>
</dbReference>
<organism evidence="2 3">
    <name type="scientific">Apiospora phragmitis</name>
    <dbReference type="NCBI Taxonomy" id="2905665"/>
    <lineage>
        <taxon>Eukaryota</taxon>
        <taxon>Fungi</taxon>
        <taxon>Dikarya</taxon>
        <taxon>Ascomycota</taxon>
        <taxon>Pezizomycotina</taxon>
        <taxon>Sordariomycetes</taxon>
        <taxon>Xylariomycetidae</taxon>
        <taxon>Amphisphaeriales</taxon>
        <taxon>Apiosporaceae</taxon>
        <taxon>Apiospora</taxon>
    </lineage>
</organism>